<organism evidence="2 3">
    <name type="scientific">Stentor coeruleus</name>
    <dbReference type="NCBI Taxonomy" id="5963"/>
    <lineage>
        <taxon>Eukaryota</taxon>
        <taxon>Sar</taxon>
        <taxon>Alveolata</taxon>
        <taxon>Ciliophora</taxon>
        <taxon>Postciliodesmatophora</taxon>
        <taxon>Heterotrichea</taxon>
        <taxon>Heterotrichida</taxon>
        <taxon>Stentoridae</taxon>
        <taxon>Stentor</taxon>
    </lineage>
</organism>
<gene>
    <name evidence="2" type="ORF">SteCoe_31583</name>
</gene>
<dbReference type="Proteomes" id="UP000187209">
    <property type="component" value="Unassembled WGS sequence"/>
</dbReference>
<keyword evidence="3" id="KW-1185">Reference proteome</keyword>
<feature type="domain" description="Protein kinase" evidence="1">
    <location>
        <begin position="302"/>
        <end position="579"/>
    </location>
</feature>
<dbReference type="InterPro" id="IPR008271">
    <property type="entry name" value="Ser/Thr_kinase_AS"/>
</dbReference>
<dbReference type="GO" id="GO:0044773">
    <property type="term" value="P:mitotic DNA damage checkpoint signaling"/>
    <property type="evidence" value="ECO:0007669"/>
    <property type="project" value="TreeGrafter"/>
</dbReference>
<accession>A0A1R2B0X7</accession>
<dbReference type="PROSITE" id="PS00108">
    <property type="entry name" value="PROTEIN_KINASE_ST"/>
    <property type="match status" value="1"/>
</dbReference>
<evidence type="ECO:0000313" key="2">
    <source>
        <dbReference type="EMBL" id="OMJ70444.1"/>
    </source>
</evidence>
<dbReference type="CDD" id="cd00180">
    <property type="entry name" value="PKc"/>
    <property type="match status" value="1"/>
</dbReference>
<dbReference type="EMBL" id="MPUH01001087">
    <property type="protein sequence ID" value="OMJ70444.1"/>
    <property type="molecule type" value="Genomic_DNA"/>
</dbReference>
<protein>
    <recommendedName>
        <fullName evidence="1">Protein kinase domain-containing protein</fullName>
    </recommendedName>
</protein>
<dbReference type="OrthoDB" id="4062651at2759"/>
<dbReference type="SMART" id="SM00220">
    <property type="entry name" value="S_TKc"/>
    <property type="match status" value="1"/>
</dbReference>
<dbReference type="PANTHER" id="PTHR44167">
    <property type="entry name" value="OVARIAN-SPECIFIC SERINE/THREONINE-PROTEIN KINASE LOK-RELATED"/>
    <property type="match status" value="1"/>
</dbReference>
<reference evidence="2 3" key="1">
    <citation type="submission" date="2016-11" db="EMBL/GenBank/DDBJ databases">
        <title>The macronuclear genome of Stentor coeruleus: a giant cell with tiny introns.</title>
        <authorList>
            <person name="Slabodnick M."/>
            <person name="Ruby J.G."/>
            <person name="Reiff S.B."/>
            <person name="Swart E.C."/>
            <person name="Gosai S."/>
            <person name="Prabakaran S."/>
            <person name="Witkowska E."/>
            <person name="Larue G.E."/>
            <person name="Fisher S."/>
            <person name="Freeman R.M."/>
            <person name="Gunawardena J."/>
            <person name="Chu W."/>
            <person name="Stover N.A."/>
            <person name="Gregory B.D."/>
            <person name="Nowacki M."/>
            <person name="Derisi J."/>
            <person name="Roy S.W."/>
            <person name="Marshall W.F."/>
            <person name="Sood P."/>
        </authorList>
    </citation>
    <scope>NUCLEOTIDE SEQUENCE [LARGE SCALE GENOMIC DNA]</scope>
    <source>
        <strain evidence="2">WM001</strain>
    </source>
</reference>
<dbReference type="GO" id="GO:0005634">
    <property type="term" value="C:nucleus"/>
    <property type="evidence" value="ECO:0007669"/>
    <property type="project" value="TreeGrafter"/>
</dbReference>
<dbReference type="GO" id="GO:0004674">
    <property type="term" value="F:protein serine/threonine kinase activity"/>
    <property type="evidence" value="ECO:0007669"/>
    <property type="project" value="TreeGrafter"/>
</dbReference>
<dbReference type="GO" id="GO:0005524">
    <property type="term" value="F:ATP binding"/>
    <property type="evidence" value="ECO:0007669"/>
    <property type="project" value="InterPro"/>
</dbReference>
<dbReference type="GO" id="GO:0005737">
    <property type="term" value="C:cytoplasm"/>
    <property type="evidence" value="ECO:0007669"/>
    <property type="project" value="TreeGrafter"/>
</dbReference>
<dbReference type="Gene3D" id="1.10.510.10">
    <property type="entry name" value="Transferase(Phosphotransferase) domain 1"/>
    <property type="match status" value="1"/>
</dbReference>
<dbReference type="SUPFAM" id="SSF56112">
    <property type="entry name" value="Protein kinase-like (PK-like)"/>
    <property type="match status" value="1"/>
</dbReference>
<comment type="caution">
    <text evidence="2">The sequence shown here is derived from an EMBL/GenBank/DDBJ whole genome shotgun (WGS) entry which is preliminary data.</text>
</comment>
<sequence length="579" mass="67448">MSIVELCNIVKTKLITEAVRNTFGDMCENIFDFSFESISGKNPKTNHKELNRYFYTVYLLKLVEEGAQGTKILNTLRESQILLEILEDKIQALALLYDDILQNEILVCEKLEDLLEWVEISNSLKVYSETQLALSVAYNKFITLSHEEISNLSTSPLGKGYIDLLINIKKGLNYQIPLQQLAILTIRNSFNFIEQMNFFDYCGINIEKNPEQDWKIIEIIEDIMGTNNQDPNQQEIEYDFLNENLLQIKTSLESVLPYAEYKSKNGVFEGKNIDSYDTEIDFIIPFEDIIIEKRKTYSNPTNSFQVSIYKGRLKNDRNGVEINKTVGIKMYQEKKPRTDFTKISDEIIIYKRLSDLRKRPENCFTEYYGTCKNIENGKTTYYMIMEYQKKNLLKFLSENIELNDQVLFTMFKQLIRSFEQMHSLNIYHLDIKPANILIDQNFNMSIIDFDMAIMIKGNKTNASDKSERRAGTKGYADPKIQALIDGKNDIQPYSNAAADVFSLGMTFYHILVKNDFDGKLNTIERNDELLNKVKNLKQTWARDLLLDMLNKDENLRLSFKDLMGKFKCDSTKNYSDKNY</sequence>
<proteinExistence type="predicted"/>
<dbReference type="Pfam" id="PF00069">
    <property type="entry name" value="Pkinase"/>
    <property type="match status" value="1"/>
</dbReference>
<evidence type="ECO:0000259" key="1">
    <source>
        <dbReference type="PROSITE" id="PS50011"/>
    </source>
</evidence>
<dbReference type="PROSITE" id="PS50011">
    <property type="entry name" value="PROTEIN_KINASE_DOM"/>
    <property type="match status" value="1"/>
</dbReference>
<dbReference type="PANTHER" id="PTHR44167:SF25">
    <property type="entry name" value="PROTEIN KINASE DOMAIN CONTAINING PROTEIN"/>
    <property type="match status" value="1"/>
</dbReference>
<dbReference type="AlphaFoldDB" id="A0A1R2B0X7"/>
<evidence type="ECO:0000313" key="3">
    <source>
        <dbReference type="Proteomes" id="UP000187209"/>
    </source>
</evidence>
<dbReference type="InterPro" id="IPR011009">
    <property type="entry name" value="Kinase-like_dom_sf"/>
</dbReference>
<name>A0A1R2B0X7_9CILI</name>
<dbReference type="InterPro" id="IPR000719">
    <property type="entry name" value="Prot_kinase_dom"/>
</dbReference>